<evidence type="ECO:0000313" key="3">
    <source>
        <dbReference type="Proteomes" id="UP001596201"/>
    </source>
</evidence>
<keyword evidence="1" id="KW-1133">Transmembrane helix</keyword>
<feature type="transmembrane region" description="Helical" evidence="1">
    <location>
        <begin position="50"/>
        <end position="82"/>
    </location>
</feature>
<keyword evidence="1" id="KW-0472">Membrane</keyword>
<keyword evidence="1" id="KW-0812">Transmembrane</keyword>
<dbReference type="RefSeq" id="WP_227228070.1">
    <property type="nucleotide sequence ID" value="NZ_JAJCVJ010000001.1"/>
</dbReference>
<evidence type="ECO:0000313" key="2">
    <source>
        <dbReference type="EMBL" id="MFC5366589.1"/>
    </source>
</evidence>
<name>A0ABD5R9E9_9EURY</name>
<dbReference type="EMBL" id="JBHSKX010000001">
    <property type="protein sequence ID" value="MFC5366589.1"/>
    <property type="molecule type" value="Genomic_DNA"/>
</dbReference>
<dbReference type="AlphaFoldDB" id="A0ABD5R9E9"/>
<dbReference type="Proteomes" id="UP001596201">
    <property type="component" value="Unassembled WGS sequence"/>
</dbReference>
<organism evidence="2 3">
    <name type="scientific">Salinirubrum litoreum</name>
    <dbReference type="NCBI Taxonomy" id="1126234"/>
    <lineage>
        <taxon>Archaea</taxon>
        <taxon>Methanobacteriati</taxon>
        <taxon>Methanobacteriota</taxon>
        <taxon>Stenosarchaea group</taxon>
        <taxon>Halobacteria</taxon>
        <taxon>Halobacteriales</taxon>
        <taxon>Haloferacaceae</taxon>
        <taxon>Salinirubrum</taxon>
    </lineage>
</organism>
<evidence type="ECO:0008006" key="4">
    <source>
        <dbReference type="Google" id="ProtNLM"/>
    </source>
</evidence>
<gene>
    <name evidence="2" type="ORF">ACFPJ5_06525</name>
</gene>
<keyword evidence="3" id="KW-1185">Reference proteome</keyword>
<reference evidence="2 3" key="1">
    <citation type="journal article" date="2019" name="Int. J. Syst. Evol. Microbiol.">
        <title>The Global Catalogue of Microorganisms (GCM) 10K type strain sequencing project: providing services to taxonomists for standard genome sequencing and annotation.</title>
        <authorList>
            <consortium name="The Broad Institute Genomics Platform"/>
            <consortium name="The Broad Institute Genome Sequencing Center for Infectious Disease"/>
            <person name="Wu L."/>
            <person name="Ma J."/>
        </authorList>
    </citation>
    <scope>NUCLEOTIDE SEQUENCE [LARGE SCALE GENOMIC DNA]</scope>
    <source>
        <strain evidence="2 3">CGMCC 1.12237</strain>
    </source>
</reference>
<protein>
    <recommendedName>
        <fullName evidence="4">Cox cluster protein</fullName>
    </recommendedName>
</protein>
<sequence length="94" mass="9447">MTERVDEAVTERASGKPILLAVGVSVVLLSGMIGFFVGSNGSVVGPEATLFGLVTVATTPATMAGAGVVLSLVLLGTLFGLVELASRLENAEAE</sequence>
<feature type="transmembrane region" description="Helical" evidence="1">
    <location>
        <begin position="18"/>
        <end position="38"/>
    </location>
</feature>
<proteinExistence type="predicted"/>
<accession>A0ABD5R9E9</accession>
<evidence type="ECO:0000256" key="1">
    <source>
        <dbReference type="SAM" id="Phobius"/>
    </source>
</evidence>
<comment type="caution">
    <text evidence="2">The sequence shown here is derived from an EMBL/GenBank/DDBJ whole genome shotgun (WGS) entry which is preliminary data.</text>
</comment>